<dbReference type="InterPro" id="IPR006058">
    <property type="entry name" value="2Fe2S_fd_BS"/>
</dbReference>
<sequence>MTLTPEAPAARCPVAHGFDALGDDYFVDPAAHFAKFRDETPVFFYPHLNAWIVTRRDDVETVLADWQKFTSGGNSGTIDVPEQFRAIVPPDLITQMLVGSDPPGHTDHRFVAQRGFTKARMQALQPEIEARAHRIIDRFEANGSANLVTEYALELTTGTIMAHMGLGYEHDAMMRQLRDDFAMILASAAEPMAEPMRTEVWQRYVDATLVLRGIIDERRENPGTDLISDMAIVTGKDGEPMLSSAQIAVHLTEFAMAGVDSTTQAVSNAVLFLAQNPDVLAEAIADPELWSRVFEETVRRRPSSTFAARQAEQDIELGGAQIKKGDMVWMALASANTDPARTARPFEFDIHRSDPEDHLAFTQGRHTCLGQALARVQGATALKVLFERLPSLRPAPEVPLDFLPIALLPVRRTLPVTWDVADVERAKTTVARHFSLTVLERREEADGVVSLTLGHADGQALPQWKPGAHAEVRLGEGDDALVRQYSLCSSPQDASRWRIGVLREPASRGGSTFVHDRLHEGSTVTVGLPRNNFPLRPAKRYVFVAGGIGITPILPMIEQVEAQGAQWSLLYGGRTRASMAFLGELERYGDKVTVRPQDEHGLLDLAGLLAVPADDTLIYCCGPEPLLQAIEAASAHWPVGSLVTERFAAKQIVRTEPDVAFEVEFAASGITATVPADRTVLEVAEEHGVRALSSCLEGTCGTCETRIVAGRADHRDSILTATEQEANETMMICVSRAEKGCPKLVLDA</sequence>
<dbReference type="InterPro" id="IPR017927">
    <property type="entry name" value="FAD-bd_FR_type"/>
</dbReference>
<dbReference type="CDD" id="cd00207">
    <property type="entry name" value="fer2"/>
    <property type="match status" value="1"/>
</dbReference>
<proteinExistence type="inferred from homology"/>
<dbReference type="Pfam" id="PF00175">
    <property type="entry name" value="NAD_binding_1"/>
    <property type="match status" value="1"/>
</dbReference>
<dbReference type="InterPro" id="IPR002397">
    <property type="entry name" value="Cyt_P450_B"/>
</dbReference>
<dbReference type="Pfam" id="PF00111">
    <property type="entry name" value="Fer2"/>
    <property type="match status" value="1"/>
</dbReference>
<dbReference type="PROSITE" id="PS51085">
    <property type="entry name" value="2FE2S_FER_2"/>
    <property type="match status" value="1"/>
</dbReference>
<dbReference type="InterPro" id="IPR036396">
    <property type="entry name" value="Cyt_P450_sf"/>
</dbReference>
<dbReference type="CDD" id="cd06185">
    <property type="entry name" value="PDR_like"/>
    <property type="match status" value="1"/>
</dbReference>
<dbReference type="Gene3D" id="3.10.20.30">
    <property type="match status" value="1"/>
</dbReference>
<evidence type="ECO:0000313" key="9">
    <source>
        <dbReference type="EMBL" id="TWH18177.1"/>
    </source>
</evidence>
<dbReference type="AlphaFoldDB" id="A0A562E8T9"/>
<dbReference type="Proteomes" id="UP000317573">
    <property type="component" value="Unassembled WGS sequence"/>
</dbReference>
<keyword evidence="2" id="KW-0349">Heme</keyword>
<evidence type="ECO:0000259" key="8">
    <source>
        <dbReference type="PROSITE" id="PS51384"/>
    </source>
</evidence>
<dbReference type="InterPro" id="IPR001041">
    <property type="entry name" value="2Fe-2S_ferredoxin-type"/>
</dbReference>
<evidence type="ECO:0000259" key="7">
    <source>
        <dbReference type="PROSITE" id="PS51085"/>
    </source>
</evidence>
<keyword evidence="6" id="KW-0503">Monooxygenase</keyword>
<organism evidence="9 10">
    <name type="scientific">Rhodococcus rhodochrous J45</name>
    <dbReference type="NCBI Taxonomy" id="935266"/>
    <lineage>
        <taxon>Bacteria</taxon>
        <taxon>Bacillati</taxon>
        <taxon>Actinomycetota</taxon>
        <taxon>Actinomycetes</taxon>
        <taxon>Mycobacteriales</taxon>
        <taxon>Nocardiaceae</taxon>
        <taxon>Rhodococcus</taxon>
    </lineage>
</organism>
<evidence type="ECO:0000256" key="3">
    <source>
        <dbReference type="ARBA" id="ARBA00022723"/>
    </source>
</evidence>
<gene>
    <name evidence="9" type="ORF">L618_001500001110</name>
</gene>
<dbReference type="SUPFAM" id="SSF48264">
    <property type="entry name" value="Cytochrome P450"/>
    <property type="match status" value="1"/>
</dbReference>
<dbReference type="Pfam" id="PF00067">
    <property type="entry name" value="p450"/>
    <property type="match status" value="1"/>
</dbReference>
<dbReference type="Gene3D" id="3.40.50.80">
    <property type="entry name" value="Nucleotide-binding domain of ferredoxin-NADP reductase (FNR) module"/>
    <property type="match status" value="1"/>
</dbReference>
<evidence type="ECO:0000256" key="5">
    <source>
        <dbReference type="ARBA" id="ARBA00023004"/>
    </source>
</evidence>
<dbReference type="InterPro" id="IPR001433">
    <property type="entry name" value="OxRdtase_FAD/NAD-bd"/>
</dbReference>
<dbReference type="InterPro" id="IPR036010">
    <property type="entry name" value="2Fe-2S_ferredoxin-like_sf"/>
</dbReference>
<comment type="similarity">
    <text evidence="1">Belongs to the cytochrome P450 family.</text>
</comment>
<evidence type="ECO:0000256" key="6">
    <source>
        <dbReference type="ARBA" id="ARBA00023033"/>
    </source>
</evidence>
<dbReference type="PANTHER" id="PTHR46696:SF3">
    <property type="entry name" value="PULCHERRIMINIC ACID SYNTHASE"/>
    <property type="match status" value="1"/>
</dbReference>
<feature type="domain" description="FAD-binding FR-type" evidence="8">
    <location>
        <begin position="431"/>
        <end position="536"/>
    </location>
</feature>
<reference evidence="9 10" key="1">
    <citation type="submission" date="2019-07" db="EMBL/GenBank/DDBJ databases">
        <title>Genome sequencing of lignin-degrading bacterial isolates.</title>
        <authorList>
            <person name="Gladden J."/>
        </authorList>
    </citation>
    <scope>NUCLEOTIDE SEQUENCE [LARGE SCALE GENOMIC DNA]</scope>
    <source>
        <strain evidence="9 10">J45</strain>
    </source>
</reference>
<keyword evidence="5" id="KW-0408">Iron</keyword>
<dbReference type="PROSITE" id="PS00197">
    <property type="entry name" value="2FE2S_FER_1"/>
    <property type="match status" value="1"/>
</dbReference>
<evidence type="ECO:0000256" key="4">
    <source>
        <dbReference type="ARBA" id="ARBA00023002"/>
    </source>
</evidence>
<dbReference type="InterPro" id="IPR017938">
    <property type="entry name" value="Riboflavin_synthase-like_b-brl"/>
</dbReference>
<dbReference type="PROSITE" id="PS51384">
    <property type="entry name" value="FAD_FR"/>
    <property type="match status" value="1"/>
</dbReference>
<dbReference type="RefSeq" id="WP_145691384.1">
    <property type="nucleotide sequence ID" value="NZ_VLJT01000012.1"/>
</dbReference>
<dbReference type="GO" id="GO:0016705">
    <property type="term" value="F:oxidoreductase activity, acting on paired donors, with incorporation or reduction of molecular oxygen"/>
    <property type="evidence" value="ECO:0007669"/>
    <property type="project" value="InterPro"/>
</dbReference>
<dbReference type="Gene3D" id="2.40.30.10">
    <property type="entry name" value="Translation factors"/>
    <property type="match status" value="1"/>
</dbReference>
<protein>
    <submittedName>
        <fullName evidence="9">Cytochrome P450</fullName>
    </submittedName>
</protein>
<dbReference type="PRINTS" id="PR00359">
    <property type="entry name" value="BP450"/>
</dbReference>
<dbReference type="GO" id="GO:0004497">
    <property type="term" value="F:monooxygenase activity"/>
    <property type="evidence" value="ECO:0007669"/>
    <property type="project" value="UniProtKB-KW"/>
</dbReference>
<name>A0A562E8T9_RHORH</name>
<keyword evidence="4" id="KW-0560">Oxidoreductase</keyword>
<accession>A0A562E8T9</accession>
<dbReference type="PANTHER" id="PTHR46696">
    <property type="entry name" value="P450, PUTATIVE (EUROFUNG)-RELATED"/>
    <property type="match status" value="1"/>
</dbReference>
<dbReference type="InterPro" id="IPR001128">
    <property type="entry name" value="Cyt_P450"/>
</dbReference>
<comment type="caution">
    <text evidence="9">The sequence shown here is derived from an EMBL/GenBank/DDBJ whole genome shotgun (WGS) entry which is preliminary data.</text>
</comment>
<dbReference type="Gene3D" id="1.10.630.10">
    <property type="entry name" value="Cytochrome P450"/>
    <property type="match status" value="1"/>
</dbReference>
<dbReference type="SUPFAM" id="SSF54292">
    <property type="entry name" value="2Fe-2S ferredoxin-like"/>
    <property type="match status" value="1"/>
</dbReference>
<dbReference type="SUPFAM" id="SSF63380">
    <property type="entry name" value="Riboflavin synthase domain-like"/>
    <property type="match status" value="1"/>
</dbReference>
<evidence type="ECO:0000256" key="1">
    <source>
        <dbReference type="ARBA" id="ARBA00010617"/>
    </source>
</evidence>
<evidence type="ECO:0000313" key="10">
    <source>
        <dbReference type="Proteomes" id="UP000317573"/>
    </source>
</evidence>
<evidence type="ECO:0000256" key="2">
    <source>
        <dbReference type="ARBA" id="ARBA00022617"/>
    </source>
</evidence>
<dbReference type="InterPro" id="IPR039261">
    <property type="entry name" value="FNR_nucleotide-bd"/>
</dbReference>
<keyword evidence="3" id="KW-0479">Metal-binding</keyword>
<dbReference type="GO" id="GO:0020037">
    <property type="term" value="F:heme binding"/>
    <property type="evidence" value="ECO:0007669"/>
    <property type="project" value="InterPro"/>
</dbReference>
<feature type="domain" description="2Fe-2S ferredoxin-type" evidence="7">
    <location>
        <begin position="661"/>
        <end position="748"/>
    </location>
</feature>
<dbReference type="GO" id="GO:0005506">
    <property type="term" value="F:iron ion binding"/>
    <property type="evidence" value="ECO:0007669"/>
    <property type="project" value="InterPro"/>
</dbReference>
<dbReference type="GO" id="GO:0051537">
    <property type="term" value="F:2 iron, 2 sulfur cluster binding"/>
    <property type="evidence" value="ECO:0007669"/>
    <property type="project" value="InterPro"/>
</dbReference>
<dbReference type="SUPFAM" id="SSF52343">
    <property type="entry name" value="Ferredoxin reductase-like, C-terminal NADP-linked domain"/>
    <property type="match status" value="1"/>
</dbReference>
<dbReference type="EMBL" id="VLJT01000012">
    <property type="protein sequence ID" value="TWH18177.1"/>
    <property type="molecule type" value="Genomic_DNA"/>
</dbReference>
<dbReference type="InterPro" id="IPR012675">
    <property type="entry name" value="Beta-grasp_dom_sf"/>
</dbReference>